<protein>
    <submittedName>
        <fullName evidence="1">Uncharacterized protein</fullName>
    </submittedName>
</protein>
<dbReference type="Proteomes" id="UP001396334">
    <property type="component" value="Unassembled WGS sequence"/>
</dbReference>
<dbReference type="InterPro" id="IPR053085">
    <property type="entry name" value="Jasmonate-induced_protein"/>
</dbReference>
<evidence type="ECO:0000313" key="1">
    <source>
        <dbReference type="EMBL" id="KAK9019746.1"/>
    </source>
</evidence>
<name>A0ABR2S3Z9_9ROSI</name>
<dbReference type="PANTHER" id="PTHR36482">
    <property type="entry name" value="OSJNBA0024J22.15 PROTEIN"/>
    <property type="match status" value="1"/>
</dbReference>
<keyword evidence="2" id="KW-1185">Reference proteome</keyword>
<dbReference type="EMBL" id="JBBPBN010000017">
    <property type="protein sequence ID" value="KAK9019746.1"/>
    <property type="molecule type" value="Genomic_DNA"/>
</dbReference>
<sequence length="177" mass="19760">MVRSVQHSKHNTIKPIAQGTLKYQTKVMGRPGPAMFTDVTLANATYETLTLSDIHNWYGTDANYPQVIPPLLPGKIKHYSDPLTGCSKGGVVYTVGNNIKWVIVWKNMRDEGNKVYIDIVAPGVEIDWDSYRKLLDKSTPSPAPVYKYQYTTMATIDPSSVTPLMMATLVPPIQARF</sequence>
<organism evidence="1 2">
    <name type="scientific">Hibiscus sabdariffa</name>
    <name type="common">roselle</name>
    <dbReference type="NCBI Taxonomy" id="183260"/>
    <lineage>
        <taxon>Eukaryota</taxon>
        <taxon>Viridiplantae</taxon>
        <taxon>Streptophyta</taxon>
        <taxon>Embryophyta</taxon>
        <taxon>Tracheophyta</taxon>
        <taxon>Spermatophyta</taxon>
        <taxon>Magnoliopsida</taxon>
        <taxon>eudicotyledons</taxon>
        <taxon>Gunneridae</taxon>
        <taxon>Pentapetalae</taxon>
        <taxon>rosids</taxon>
        <taxon>malvids</taxon>
        <taxon>Malvales</taxon>
        <taxon>Malvaceae</taxon>
        <taxon>Malvoideae</taxon>
        <taxon>Hibiscus</taxon>
    </lineage>
</organism>
<dbReference type="Gene3D" id="2.60.270.50">
    <property type="match status" value="1"/>
</dbReference>
<accession>A0ABR2S3Z9</accession>
<reference evidence="1 2" key="1">
    <citation type="journal article" date="2024" name="G3 (Bethesda)">
        <title>Genome assembly of Hibiscus sabdariffa L. provides insights into metabolisms of medicinal natural products.</title>
        <authorList>
            <person name="Kim T."/>
        </authorList>
    </citation>
    <scope>NUCLEOTIDE SEQUENCE [LARGE SCALE GENOMIC DNA]</scope>
    <source>
        <strain evidence="1">TK-2024</strain>
        <tissue evidence="1">Old leaves</tissue>
    </source>
</reference>
<comment type="caution">
    <text evidence="1">The sequence shown here is derived from an EMBL/GenBank/DDBJ whole genome shotgun (WGS) entry which is preliminary data.</text>
</comment>
<dbReference type="PANTHER" id="PTHR36482:SF6">
    <property type="entry name" value="JASMONATE-INDUCED PROTEIN HOMOLOG"/>
    <property type="match status" value="1"/>
</dbReference>
<evidence type="ECO:0000313" key="2">
    <source>
        <dbReference type="Proteomes" id="UP001396334"/>
    </source>
</evidence>
<proteinExistence type="predicted"/>
<gene>
    <name evidence="1" type="ORF">V6N11_054254</name>
</gene>